<dbReference type="PANTHER" id="PTHR42953:SF3">
    <property type="entry name" value="HIGH-AFFINITY ZINC UPTAKE SYSTEM PROTEIN ZNUA"/>
    <property type="match status" value="1"/>
</dbReference>
<accession>A0ABV6RCV8</accession>
<evidence type="ECO:0000256" key="4">
    <source>
        <dbReference type="SAM" id="MobiDB-lite"/>
    </source>
</evidence>
<reference evidence="6 7" key="1">
    <citation type="submission" date="2024-09" db="EMBL/GenBank/DDBJ databases">
        <authorList>
            <person name="Sun Q."/>
            <person name="Mori K."/>
        </authorList>
    </citation>
    <scope>NUCLEOTIDE SEQUENCE [LARGE SCALE GENOMIC DNA]</scope>
    <source>
        <strain evidence="6 7">CICC 10874</strain>
    </source>
</reference>
<evidence type="ECO:0000256" key="5">
    <source>
        <dbReference type="SAM" id="SignalP"/>
    </source>
</evidence>
<evidence type="ECO:0000256" key="2">
    <source>
        <dbReference type="ARBA" id="ARBA00022448"/>
    </source>
</evidence>
<keyword evidence="3 5" id="KW-0732">Signal</keyword>
<evidence type="ECO:0000256" key="3">
    <source>
        <dbReference type="ARBA" id="ARBA00022729"/>
    </source>
</evidence>
<keyword evidence="2" id="KW-0813">Transport</keyword>
<dbReference type="InterPro" id="IPR006127">
    <property type="entry name" value="ZnuA-like"/>
</dbReference>
<dbReference type="SUPFAM" id="SSF53807">
    <property type="entry name" value="Helical backbone' metal receptor"/>
    <property type="match status" value="1"/>
</dbReference>
<evidence type="ECO:0000313" key="6">
    <source>
        <dbReference type="EMBL" id="MFC0674217.1"/>
    </source>
</evidence>
<dbReference type="Proteomes" id="UP001589793">
    <property type="component" value="Unassembled WGS sequence"/>
</dbReference>
<evidence type="ECO:0000313" key="7">
    <source>
        <dbReference type="Proteomes" id="UP001589793"/>
    </source>
</evidence>
<evidence type="ECO:0000256" key="1">
    <source>
        <dbReference type="ARBA" id="ARBA00011028"/>
    </source>
</evidence>
<dbReference type="RefSeq" id="WP_376980151.1">
    <property type="nucleotide sequence ID" value="NZ_JBHLSV010000010.1"/>
</dbReference>
<organism evidence="6 7">
    <name type="scientific">Brachybacterium hainanense</name>
    <dbReference type="NCBI Taxonomy" id="1541174"/>
    <lineage>
        <taxon>Bacteria</taxon>
        <taxon>Bacillati</taxon>
        <taxon>Actinomycetota</taxon>
        <taxon>Actinomycetes</taxon>
        <taxon>Micrococcales</taxon>
        <taxon>Dermabacteraceae</taxon>
        <taxon>Brachybacterium</taxon>
    </lineage>
</organism>
<gene>
    <name evidence="6" type="ORF">ACFFF6_09635</name>
</gene>
<feature type="chain" id="PRO_5047184446" evidence="5">
    <location>
        <begin position="39"/>
        <end position="340"/>
    </location>
</feature>
<proteinExistence type="inferred from homology"/>
<comment type="caution">
    <text evidence="6">The sequence shown here is derived from an EMBL/GenBank/DDBJ whole genome shotgun (WGS) entry which is preliminary data.</text>
</comment>
<comment type="similarity">
    <text evidence="1">Belongs to the bacterial solute-binding protein 9 family.</text>
</comment>
<dbReference type="InterPro" id="IPR050492">
    <property type="entry name" value="Bact_metal-bind_prot9"/>
</dbReference>
<sequence length="340" mass="35276">MSSSAHPSASRPSALLGTPLRRRSALGLGLAAAATALAACSGRGGPGSGKPTVVTGTYTLSYLVASVGGDLVEQIDLAKPGVDPHGLELSVAEVGQLQSADLVIAIPGFQAAIDDALASHGEDNALLVDSVITLLPADAAAHDHGASDGGGEHEDEHGSEHDGEEHHDHGDTDPHFWHDPSLMADVGDAVAARLAEIVPDSAATFTENAAALRTTLEDLDAELRTLFDAVPGEKPFVTSHTAFAYLAHRYGLEQIGITGVDPEVEPSPQRLLALETVIQDEGVTTVFFETTASPKVAETLAANLGIQAAELDNLETQLDPEVDYPAVMRTNAQALASSWQ</sequence>
<name>A0ABV6RCV8_9MICO</name>
<dbReference type="EMBL" id="JBHLSV010000010">
    <property type="protein sequence ID" value="MFC0674217.1"/>
    <property type="molecule type" value="Genomic_DNA"/>
</dbReference>
<feature type="signal peptide" evidence="5">
    <location>
        <begin position="1"/>
        <end position="38"/>
    </location>
</feature>
<feature type="region of interest" description="Disordered" evidence="4">
    <location>
        <begin position="141"/>
        <end position="180"/>
    </location>
</feature>
<dbReference type="Pfam" id="PF01297">
    <property type="entry name" value="ZnuA"/>
    <property type="match status" value="1"/>
</dbReference>
<keyword evidence="7" id="KW-1185">Reference proteome</keyword>
<protein>
    <submittedName>
        <fullName evidence="6">Metal ABC transporter substrate-binding protein</fullName>
    </submittedName>
</protein>
<feature type="compositionally biased region" description="Basic and acidic residues" evidence="4">
    <location>
        <begin position="141"/>
        <end position="178"/>
    </location>
</feature>
<dbReference type="Gene3D" id="3.40.50.1980">
    <property type="entry name" value="Nitrogenase molybdenum iron protein domain"/>
    <property type="match status" value="2"/>
</dbReference>
<dbReference type="PANTHER" id="PTHR42953">
    <property type="entry name" value="HIGH-AFFINITY ZINC UPTAKE SYSTEM PROTEIN ZNUA-RELATED"/>
    <property type="match status" value="1"/>
</dbReference>